<sequence>MDVMHTTIDKESVRREAAFIPDFSHTNESKPQDHMSTAAAPPPNVERALVVYREPKGRSSPAAPNAATKSPAVQDHSPQASFLGIPPELRLHIYQMLWTLTKEMFTTHVDQVTGKLSLRKRSRAQEDLNNTRTALLRVNKQIFQEATPVLQRTSDLSMMADGVSLPPWFWNSSVIPAPEARITSICLRAQETGHRRITPSPALGQFFTHDRHPHVENLRFLVKIGHGMDWNQRSAMVTRWALGFADSPNLKSIAIEFSYSSYVERSYGDLMCQRFCDRLQRELREGLFSDSKFSICITTSPWTRAPQRPAMSSASRLLVADPDGQSATMDNTDIVRTELRTHSLPQAMPGEWPSLSSLSITDEAQAIAVHQSPRASLKGIAPELRISIYEALWIPKARKYTIHTDNPERRVSQRQTKRSLDDIDRNRTALLQVDKQIYQEAVNVMHSNSELGLWCMYGRMQDDAGAVWPVLYKFPTSSASAHITSVTLQVVLRTFYSIAFAPQGYPSMEKLQLVIKHDGRWWNEPHPDEAASELVGKCSTNARLKTVAVELVVNRKYIAIHNDADQNRAAAEQACNKVQKELEADFRLMRKSVAVEVLWSQGTTPY</sequence>
<name>A0A1Y6LXS6_ZYMTR</name>
<dbReference type="PANTHER" id="PTHR42085:SF2">
    <property type="entry name" value="F-BOX DOMAIN-CONTAINING PROTEIN"/>
    <property type="match status" value="1"/>
</dbReference>
<evidence type="ECO:0000313" key="3">
    <source>
        <dbReference type="Proteomes" id="UP000215453"/>
    </source>
</evidence>
<dbReference type="AlphaFoldDB" id="A0A1Y6LXS6"/>
<dbReference type="Proteomes" id="UP000215453">
    <property type="component" value="Chromosome 11"/>
</dbReference>
<evidence type="ECO:0000313" key="2">
    <source>
        <dbReference type="EMBL" id="SMY29152.1"/>
    </source>
</evidence>
<dbReference type="InterPro" id="IPR038883">
    <property type="entry name" value="AN11006-like"/>
</dbReference>
<proteinExistence type="predicted"/>
<gene>
    <name evidence="2" type="ORF">ZT1A5_G10599</name>
</gene>
<evidence type="ECO:0000256" key="1">
    <source>
        <dbReference type="SAM" id="MobiDB-lite"/>
    </source>
</evidence>
<organism evidence="2 3">
    <name type="scientific">Zymoseptoria tritici ST99CH_1A5</name>
    <dbReference type="NCBI Taxonomy" id="1276529"/>
    <lineage>
        <taxon>Eukaryota</taxon>
        <taxon>Fungi</taxon>
        <taxon>Dikarya</taxon>
        <taxon>Ascomycota</taxon>
        <taxon>Pezizomycotina</taxon>
        <taxon>Dothideomycetes</taxon>
        <taxon>Dothideomycetidae</taxon>
        <taxon>Mycosphaerellales</taxon>
        <taxon>Mycosphaerellaceae</taxon>
        <taxon>Zymoseptoria</taxon>
    </lineage>
</organism>
<dbReference type="EMBL" id="LT882686">
    <property type="protein sequence ID" value="SMY29152.1"/>
    <property type="molecule type" value="Genomic_DNA"/>
</dbReference>
<feature type="region of interest" description="Disordered" evidence="1">
    <location>
        <begin position="15"/>
        <end position="79"/>
    </location>
</feature>
<dbReference type="PANTHER" id="PTHR42085">
    <property type="entry name" value="F-BOX DOMAIN-CONTAINING PROTEIN"/>
    <property type="match status" value="1"/>
</dbReference>
<evidence type="ECO:0008006" key="4">
    <source>
        <dbReference type="Google" id="ProtNLM"/>
    </source>
</evidence>
<accession>A0A1Y6LXS6</accession>
<protein>
    <recommendedName>
        <fullName evidence="4">F-box domain-containing protein</fullName>
    </recommendedName>
</protein>
<reference evidence="2 3" key="1">
    <citation type="submission" date="2016-10" db="EMBL/GenBank/DDBJ databases">
        <authorList>
            <person name="Varghese N."/>
        </authorList>
    </citation>
    <scope>NUCLEOTIDE SEQUENCE [LARGE SCALE GENOMIC DNA]</scope>
</reference>